<reference evidence="2 3" key="2">
    <citation type="submission" date="2025-04" db="UniProtKB">
        <authorList>
            <consortium name="RefSeq"/>
        </authorList>
    </citation>
    <scope>IDENTIFICATION</scope>
    <source>
        <tissue evidence="2 3">Young leaves</tissue>
    </source>
</reference>
<accession>A0A8B7CF89</accession>
<evidence type="ECO:0000313" key="3">
    <source>
        <dbReference type="RefSeq" id="XP_008797933.1"/>
    </source>
</evidence>
<dbReference type="RefSeq" id="XP_008797932.1">
    <property type="nucleotide sequence ID" value="XM_008799710.3"/>
</dbReference>
<dbReference type="InterPro" id="IPR022228">
    <property type="entry name" value="DUF3755"/>
</dbReference>
<dbReference type="GeneID" id="103712984"/>
<name>A0A8B7CF89_PHODC</name>
<dbReference type="AlphaFoldDB" id="A0A8B7CF89"/>
<protein>
    <submittedName>
        <fullName evidence="2 3">Uncharacterized protein LOC103712984 isoform X1</fullName>
    </submittedName>
</protein>
<dbReference type="RefSeq" id="XP_008797933.1">
    <property type="nucleotide sequence ID" value="XM_008799711.4"/>
</dbReference>
<sequence length="303" mass="33455">MAADGNTNFYHGGVLQSFCGQQVDSFQSEAVNSAPRMIGTNNMSGINSMAGMILTNNPGTMMNNASLMIPPSNSPSNIFLDPVPGLKHGIGLAADWSYEETAELKRGLIKYANEPTILKYIKIASSLPDKTVRDVAMRCRWMTKKENGKRRKQEEYYAGKKIKDRKEKMVDCSARADIHPIQPDNAAVYSSMMNHVNHNNQFSCEVAPVIDGATQHLLGENARLFNKIAANISTFQMRNNIELFCRTRNNITGIINSMSEMPGVMSQMPPLPISINEDLVNSILSYANQVYAAGNLKEQPNCG</sequence>
<proteinExistence type="predicted"/>
<dbReference type="Pfam" id="PF12579">
    <property type="entry name" value="DUF3755"/>
    <property type="match status" value="1"/>
</dbReference>
<keyword evidence="1" id="KW-1185">Reference proteome</keyword>
<dbReference type="Proteomes" id="UP000228380">
    <property type="component" value="Chromosome 5"/>
</dbReference>
<organism evidence="1 2">
    <name type="scientific">Phoenix dactylifera</name>
    <name type="common">Date palm</name>
    <dbReference type="NCBI Taxonomy" id="42345"/>
    <lineage>
        <taxon>Eukaryota</taxon>
        <taxon>Viridiplantae</taxon>
        <taxon>Streptophyta</taxon>
        <taxon>Embryophyta</taxon>
        <taxon>Tracheophyta</taxon>
        <taxon>Spermatophyta</taxon>
        <taxon>Magnoliopsida</taxon>
        <taxon>Liliopsida</taxon>
        <taxon>Arecaceae</taxon>
        <taxon>Coryphoideae</taxon>
        <taxon>Phoeniceae</taxon>
        <taxon>Phoenix</taxon>
    </lineage>
</organism>
<dbReference type="KEGG" id="pda:103712984"/>
<dbReference type="PANTHER" id="PTHR14000">
    <property type="entry name" value="FINGER CCCH DOMAIN PROTEIN, PUTATIVE (DUF3755)-RELATED"/>
    <property type="match status" value="1"/>
</dbReference>
<evidence type="ECO:0000313" key="1">
    <source>
        <dbReference type="Proteomes" id="UP000228380"/>
    </source>
</evidence>
<reference evidence="1" key="1">
    <citation type="journal article" date="2019" name="Nat. Commun.">
        <title>Genome-wide association mapping of date palm fruit traits.</title>
        <authorList>
            <person name="Hazzouri K.M."/>
            <person name="Gros-Balthazard M."/>
            <person name="Flowers J.M."/>
            <person name="Copetti D."/>
            <person name="Lemansour A."/>
            <person name="Lebrun M."/>
            <person name="Masmoudi K."/>
            <person name="Ferrand S."/>
            <person name="Dhar M.I."/>
            <person name="Fresquez Z.A."/>
            <person name="Rosas U."/>
            <person name="Zhang J."/>
            <person name="Talag J."/>
            <person name="Lee S."/>
            <person name="Kudrna D."/>
            <person name="Powell R.F."/>
            <person name="Leitch I.J."/>
            <person name="Krueger R.R."/>
            <person name="Wing R.A."/>
            <person name="Amiri K.M.A."/>
            <person name="Purugganan M.D."/>
        </authorList>
    </citation>
    <scope>NUCLEOTIDE SEQUENCE [LARGE SCALE GENOMIC DNA]</scope>
    <source>
        <strain evidence="1">cv. Khalas</strain>
    </source>
</reference>
<evidence type="ECO:0000313" key="2">
    <source>
        <dbReference type="RefSeq" id="XP_008797932.1"/>
    </source>
</evidence>
<dbReference type="OrthoDB" id="19768at2759"/>
<gene>
    <name evidence="2 3" type="primary">LOC103712984</name>
</gene>
<dbReference type="PANTHER" id="PTHR14000:SF6">
    <property type="entry name" value="OS02G0631200 PROTEIN"/>
    <property type="match status" value="1"/>
</dbReference>